<dbReference type="InterPro" id="IPR029039">
    <property type="entry name" value="Flavoprotein-like_sf"/>
</dbReference>
<evidence type="ECO:0000313" key="5">
    <source>
        <dbReference type="Proteomes" id="UP000001978"/>
    </source>
</evidence>
<dbReference type="InterPro" id="IPR005025">
    <property type="entry name" value="FMN_Rdtase-like_dom"/>
</dbReference>
<dbReference type="eggNOG" id="COG0655">
    <property type="taxonomic scope" value="Bacteria"/>
</dbReference>
<name>Q181N8_CLOD6</name>
<keyword evidence="1" id="KW-0285">Flavoprotein</keyword>
<gene>
    <name evidence="4" type="ordered locus">CD630_36370</name>
</gene>
<evidence type="ECO:0000259" key="3">
    <source>
        <dbReference type="Pfam" id="PF03358"/>
    </source>
</evidence>
<evidence type="ECO:0000313" key="4">
    <source>
        <dbReference type="EMBL" id="CAJ70545.1"/>
    </source>
</evidence>
<dbReference type="PANTHER" id="PTHR43278:SF1">
    <property type="entry name" value="IRON-SULFUR FLAVOPROTEIN MJ1083"/>
    <property type="match status" value="1"/>
</dbReference>
<dbReference type="InterPro" id="IPR051796">
    <property type="entry name" value="ISF_SsuE-like"/>
</dbReference>
<accession>Q181N8</accession>
<sequence>MKMKILGISFGTKNGNNDTMCKVALKGAKEAGAEVEFIQMSSINIKHCTGCCACVKTLLSGKGSMCVLKDDFEWLLDKMKDADGIVVSDPIFEEGASGLFHTIMDRFGPRADRGNNIIGTKVAEAIGGKIPDSRMLNDKVISFMGIGGSDWGTRVQCEHAMLALIPMWKVIDNAWFPWAKELVMDDTRLVQVHQIGLNIVEAAKDFEKASYQGEEGVCPHCHNRLFYLEPGTKKAICALCGIVGELDTISGKTIFSFPEEQLGHAHDTLPGKFIHGDDIKKMEGHYAEVRKTQEFKERKTSYNFIETLTKEKQAGVSLG</sequence>
<reference evidence="4 5" key="1">
    <citation type="journal article" date="2006" name="Nat. Genet.">
        <title>The multidrug-resistant human pathogen Clostridium difficile has a highly mobile, mosaic genome.</title>
        <authorList>
            <person name="Sebaihia M."/>
            <person name="Wren B.W."/>
            <person name="Mullany P."/>
            <person name="Fairweather N.F."/>
            <person name="Minton N."/>
            <person name="Stabler R."/>
            <person name="Thomson N.R."/>
            <person name="Roberts A.P."/>
            <person name="Cerdeno-Tarraga A.M."/>
            <person name="Wang H."/>
            <person name="Holden M.T.G."/>
            <person name="Wright A."/>
            <person name="Churcher C."/>
            <person name="Quail M.A."/>
            <person name="Baker S."/>
            <person name="Bason N."/>
            <person name="Brooks K."/>
            <person name="Chillingworth T."/>
            <person name="Cronin A."/>
            <person name="Davis P."/>
            <person name="Dowd L."/>
            <person name="Fraser A."/>
            <person name="Feltwell T."/>
            <person name="Hance Z."/>
            <person name="Holroyd S."/>
            <person name="Jagels K."/>
            <person name="Moule S."/>
            <person name="Mungall K."/>
            <person name="Price C."/>
            <person name="Rabbinowitsch R."/>
            <person name="Sharp S."/>
            <person name="Simmonds M."/>
            <person name="Steven K."/>
            <person name="Unwin L."/>
            <person name="Whithead S."/>
            <person name="Dupuy B."/>
            <person name="Dougan G."/>
            <person name="Barrell B.and.Parkhill.J."/>
        </authorList>
    </citation>
    <scope>NUCLEOTIDE SEQUENCE [LARGE SCALE GENOMIC DNA]</scope>
    <source>
        <strain evidence="4 5">630</strain>
    </source>
</reference>
<dbReference type="GO" id="GO:0016491">
    <property type="term" value="F:oxidoreductase activity"/>
    <property type="evidence" value="ECO:0007669"/>
    <property type="project" value="InterPro"/>
</dbReference>
<dbReference type="STRING" id="272563.CD630_36370"/>
<dbReference type="SUPFAM" id="SSF52218">
    <property type="entry name" value="Flavoproteins"/>
    <property type="match status" value="1"/>
</dbReference>
<organism evidence="4 5">
    <name type="scientific">Clostridioides difficile (strain 630)</name>
    <name type="common">Peptoclostridium difficile</name>
    <dbReference type="NCBI Taxonomy" id="272563"/>
    <lineage>
        <taxon>Bacteria</taxon>
        <taxon>Bacillati</taxon>
        <taxon>Bacillota</taxon>
        <taxon>Clostridia</taxon>
        <taxon>Peptostreptococcales</taxon>
        <taxon>Peptostreptococcaceae</taxon>
        <taxon>Clostridioides</taxon>
    </lineage>
</organism>
<protein>
    <submittedName>
        <fullName evidence="4">NADPH-dependent FMN reductase</fullName>
    </submittedName>
</protein>
<proteinExistence type="predicted"/>
<dbReference type="DNASU" id="4913791"/>
<dbReference type="Pfam" id="PF03358">
    <property type="entry name" value="FMN_red"/>
    <property type="match status" value="1"/>
</dbReference>
<dbReference type="OrthoDB" id="9805976at2"/>
<dbReference type="BioCyc" id="PDIF272563:G12WB-3824-MONOMER"/>
<dbReference type="PANTHER" id="PTHR43278">
    <property type="entry name" value="NAD(P)H-DEPENDENT FMN-CONTAINING OXIDOREDUCTASE YWQN-RELATED"/>
    <property type="match status" value="1"/>
</dbReference>
<dbReference type="EMBL" id="AM180355">
    <property type="protein sequence ID" value="CAJ70545.1"/>
    <property type="molecule type" value="Genomic_DNA"/>
</dbReference>
<dbReference type="KEGG" id="cdf:CD630_36370"/>
<dbReference type="Gene3D" id="3.40.50.360">
    <property type="match status" value="1"/>
</dbReference>
<dbReference type="Proteomes" id="UP000001978">
    <property type="component" value="Chromosome"/>
</dbReference>
<evidence type="ECO:0000256" key="2">
    <source>
        <dbReference type="ARBA" id="ARBA00022643"/>
    </source>
</evidence>
<keyword evidence="2" id="KW-0288">FMN</keyword>
<feature type="domain" description="NADPH-dependent FMN reductase-like" evidence="3">
    <location>
        <begin position="3"/>
        <end position="171"/>
    </location>
</feature>
<dbReference type="PATRIC" id="fig|272563.8.peg.3812"/>
<dbReference type="EnsemblBacteria" id="CAJ70545">
    <property type="protein sequence ID" value="CAJ70545"/>
    <property type="gene ID" value="CD630_36370"/>
</dbReference>
<dbReference type="AlphaFoldDB" id="Q181N8"/>
<evidence type="ECO:0000256" key="1">
    <source>
        <dbReference type="ARBA" id="ARBA00022630"/>
    </source>
</evidence>